<organism evidence="6 7">
    <name type="scientific">Naegleria lovaniensis</name>
    <name type="common">Amoeba</name>
    <dbReference type="NCBI Taxonomy" id="51637"/>
    <lineage>
        <taxon>Eukaryota</taxon>
        <taxon>Discoba</taxon>
        <taxon>Heterolobosea</taxon>
        <taxon>Tetramitia</taxon>
        <taxon>Eutetramitia</taxon>
        <taxon>Vahlkampfiidae</taxon>
        <taxon>Naegleria</taxon>
    </lineage>
</organism>
<comment type="cofactor">
    <cofactor evidence="5">
        <name>Mg(2+)</name>
        <dbReference type="ChEBI" id="CHEBI:18420"/>
    </cofactor>
</comment>
<keyword evidence="3" id="KW-0378">Hydrolase</keyword>
<sequence length="314" mass="35019">MSQLSTTFSMDYERLVNELVKPFGSEYDETLSKCLVMAYQAGEMANNFCIDRMNSPSLEIEIKQDDTPVTMVDKKVNAFLIGQLENHFIQSDNNIRIIGEEGVSTKNKDNENKDLSEGLVFYVDPIDGTRDFISNNGEWAVMIGLCKDGRPVMGCIYCAAQDEMFYAIKGHGTFVIRNKQSLSKVQCNQFNPQDLSTAKCLISRSNYDQMTENILNELGVQNRVPCGSFGRKVCHLVAGNGDLYFNTSCKSSYWDSAAPSVILEEAGGCLLRKNGESVFFNGHRTANDYIMFCCPTSVSQKVLQVLVKHAGSKE</sequence>
<reference evidence="6 7" key="1">
    <citation type="journal article" date="2018" name="BMC Genomics">
        <title>The genome of Naegleria lovaniensis, the basis for a comparative approach to unravel pathogenicity factors of the human pathogenic amoeba N. fowleri.</title>
        <authorList>
            <person name="Liechti N."/>
            <person name="Schurch N."/>
            <person name="Bruggmann R."/>
            <person name="Wittwer M."/>
        </authorList>
    </citation>
    <scope>NUCLEOTIDE SEQUENCE [LARGE SCALE GENOMIC DNA]</scope>
    <source>
        <strain evidence="6 7">ATCC 30569</strain>
    </source>
</reference>
<dbReference type="InterPro" id="IPR000760">
    <property type="entry name" value="Inositol_monophosphatase-like"/>
</dbReference>
<dbReference type="AlphaFoldDB" id="A0AA88GXP9"/>
<dbReference type="GO" id="GO:0006020">
    <property type="term" value="P:inositol metabolic process"/>
    <property type="evidence" value="ECO:0007669"/>
    <property type="project" value="TreeGrafter"/>
</dbReference>
<keyword evidence="4 5" id="KW-0460">Magnesium</keyword>
<evidence type="ECO:0000313" key="7">
    <source>
        <dbReference type="Proteomes" id="UP000816034"/>
    </source>
</evidence>
<name>A0AA88GXP9_NAELO</name>
<feature type="binding site" evidence="5">
    <location>
        <position position="255"/>
    </location>
    <ligand>
        <name>Mg(2+)</name>
        <dbReference type="ChEBI" id="CHEBI:18420"/>
        <label>1</label>
        <note>catalytic</note>
    </ligand>
</feature>
<evidence type="ECO:0000256" key="5">
    <source>
        <dbReference type="PIRSR" id="PIRSR600760-2"/>
    </source>
</evidence>
<feature type="binding site" evidence="5">
    <location>
        <position position="124"/>
    </location>
    <ligand>
        <name>Mg(2+)</name>
        <dbReference type="ChEBI" id="CHEBI:18420"/>
        <label>1</label>
        <note>catalytic</note>
    </ligand>
</feature>
<dbReference type="Pfam" id="PF00459">
    <property type="entry name" value="Inositol_P"/>
    <property type="match status" value="1"/>
</dbReference>
<dbReference type="SUPFAM" id="SSF56655">
    <property type="entry name" value="Carbohydrate phosphatase"/>
    <property type="match status" value="1"/>
</dbReference>
<keyword evidence="7" id="KW-1185">Reference proteome</keyword>
<comment type="caution">
    <text evidence="6">The sequence shown here is derived from an EMBL/GenBank/DDBJ whole genome shotgun (WGS) entry which is preliminary data.</text>
</comment>
<evidence type="ECO:0000256" key="1">
    <source>
        <dbReference type="ARBA" id="ARBA00009759"/>
    </source>
</evidence>
<protein>
    <recommendedName>
        <fullName evidence="8">3'(2'),5'-bisphosphate nucleotidase</fullName>
    </recommendedName>
</protein>
<keyword evidence="2 5" id="KW-0479">Metal-binding</keyword>
<dbReference type="PANTHER" id="PTHR20854">
    <property type="entry name" value="INOSITOL MONOPHOSPHATASE"/>
    <property type="match status" value="1"/>
</dbReference>
<evidence type="ECO:0008006" key="8">
    <source>
        <dbReference type="Google" id="ProtNLM"/>
    </source>
</evidence>
<dbReference type="PROSITE" id="PS00630">
    <property type="entry name" value="IMP_2"/>
    <property type="match status" value="1"/>
</dbReference>
<dbReference type="GO" id="GO:0046854">
    <property type="term" value="P:phosphatidylinositol phosphate biosynthetic process"/>
    <property type="evidence" value="ECO:0007669"/>
    <property type="project" value="InterPro"/>
</dbReference>
<dbReference type="PRINTS" id="PR00377">
    <property type="entry name" value="IMPHPHTASES"/>
</dbReference>
<dbReference type="InterPro" id="IPR020583">
    <property type="entry name" value="Inositol_monoP_metal-BS"/>
</dbReference>
<feature type="binding site" evidence="5">
    <location>
        <position position="127"/>
    </location>
    <ligand>
        <name>Mg(2+)</name>
        <dbReference type="ChEBI" id="CHEBI:18420"/>
        <label>1</label>
        <note>catalytic</note>
    </ligand>
</feature>
<feature type="binding site" evidence="5">
    <location>
        <position position="126"/>
    </location>
    <ligand>
        <name>Mg(2+)</name>
        <dbReference type="ChEBI" id="CHEBI:18420"/>
        <label>1</label>
        <note>catalytic</note>
    </ligand>
</feature>
<dbReference type="Proteomes" id="UP000816034">
    <property type="component" value="Unassembled WGS sequence"/>
</dbReference>
<dbReference type="PANTHER" id="PTHR20854:SF4">
    <property type="entry name" value="INOSITOL-1-MONOPHOSPHATASE-RELATED"/>
    <property type="match status" value="1"/>
</dbReference>
<gene>
    <name evidence="6" type="ORF">C9374_009520</name>
</gene>
<accession>A0AA88GXP9</accession>
<dbReference type="PROSITE" id="PS00629">
    <property type="entry name" value="IMP_1"/>
    <property type="match status" value="1"/>
</dbReference>
<dbReference type="GO" id="GO:0007165">
    <property type="term" value="P:signal transduction"/>
    <property type="evidence" value="ECO:0007669"/>
    <property type="project" value="TreeGrafter"/>
</dbReference>
<dbReference type="GeneID" id="68101974"/>
<evidence type="ECO:0000256" key="3">
    <source>
        <dbReference type="ARBA" id="ARBA00022801"/>
    </source>
</evidence>
<evidence type="ECO:0000256" key="4">
    <source>
        <dbReference type="ARBA" id="ARBA00022842"/>
    </source>
</evidence>
<comment type="similarity">
    <text evidence="1">Belongs to the inositol monophosphatase superfamily.</text>
</comment>
<dbReference type="GO" id="GO:0046872">
    <property type="term" value="F:metal ion binding"/>
    <property type="evidence" value="ECO:0007669"/>
    <property type="project" value="UniProtKB-KW"/>
</dbReference>
<dbReference type="GO" id="GO:0008934">
    <property type="term" value="F:inositol monophosphate 1-phosphatase activity"/>
    <property type="evidence" value="ECO:0007669"/>
    <property type="project" value="TreeGrafter"/>
</dbReference>
<evidence type="ECO:0000313" key="6">
    <source>
        <dbReference type="EMBL" id="KAG2392943.1"/>
    </source>
</evidence>
<feature type="binding site" evidence="5">
    <location>
        <position position="100"/>
    </location>
    <ligand>
        <name>Mg(2+)</name>
        <dbReference type="ChEBI" id="CHEBI:18420"/>
        <label>1</label>
        <note>catalytic</note>
    </ligand>
</feature>
<dbReference type="EMBL" id="PYSW02000003">
    <property type="protein sequence ID" value="KAG2392943.1"/>
    <property type="molecule type" value="Genomic_DNA"/>
</dbReference>
<dbReference type="Gene3D" id="3.30.540.10">
    <property type="entry name" value="Fructose-1,6-Bisphosphatase, subunit A, domain 1"/>
    <property type="match status" value="1"/>
</dbReference>
<dbReference type="InterPro" id="IPR020550">
    <property type="entry name" value="Inositol_monophosphatase_CS"/>
</dbReference>
<dbReference type="CDD" id="cd01638">
    <property type="entry name" value="CysQ"/>
    <property type="match status" value="1"/>
</dbReference>
<dbReference type="Gene3D" id="3.40.190.80">
    <property type="match status" value="1"/>
</dbReference>
<evidence type="ECO:0000256" key="2">
    <source>
        <dbReference type="ARBA" id="ARBA00022723"/>
    </source>
</evidence>
<proteinExistence type="inferred from homology"/>
<dbReference type="RefSeq" id="XP_044554837.1">
    <property type="nucleotide sequence ID" value="XM_044699717.1"/>
</dbReference>